<evidence type="ECO:0000259" key="1">
    <source>
        <dbReference type="Pfam" id="PF01078"/>
    </source>
</evidence>
<proteinExistence type="predicted"/>
<evidence type="ECO:0000313" key="3">
    <source>
        <dbReference type="Proteomes" id="UP000538147"/>
    </source>
</evidence>
<dbReference type="EMBL" id="JACIIV010000002">
    <property type="protein sequence ID" value="MBB6226119.1"/>
    <property type="molecule type" value="Genomic_DNA"/>
</dbReference>
<comment type="caution">
    <text evidence="2">The sequence shown here is derived from an EMBL/GenBank/DDBJ whole genome shotgun (WGS) entry which is preliminary data.</text>
</comment>
<keyword evidence="3" id="KW-1185">Reference proteome</keyword>
<dbReference type="Pfam" id="PF01078">
    <property type="entry name" value="Mg_chelatase"/>
    <property type="match status" value="1"/>
</dbReference>
<protein>
    <recommendedName>
        <fullName evidence="1">Magnesium chelatase ChlI-like catalytic domain-containing protein</fullName>
    </recommendedName>
</protein>
<dbReference type="InterPro" id="IPR000523">
    <property type="entry name" value="Mg_chelatse_chII-like_cat_dom"/>
</dbReference>
<dbReference type="SUPFAM" id="SSF160246">
    <property type="entry name" value="EspE N-terminal domain-like"/>
    <property type="match status" value="1"/>
</dbReference>
<dbReference type="GO" id="GO:0005524">
    <property type="term" value="F:ATP binding"/>
    <property type="evidence" value="ECO:0007669"/>
    <property type="project" value="InterPro"/>
</dbReference>
<dbReference type="InterPro" id="IPR037257">
    <property type="entry name" value="T2SS_E_N_sf"/>
</dbReference>
<name>A0A841KZX5_9SPHN</name>
<reference evidence="2 3" key="1">
    <citation type="submission" date="2020-08" db="EMBL/GenBank/DDBJ databases">
        <title>Genomic Encyclopedia of Type Strains, Phase IV (KMG-IV): sequencing the most valuable type-strain genomes for metagenomic binning, comparative biology and taxonomic classification.</title>
        <authorList>
            <person name="Goeker M."/>
        </authorList>
    </citation>
    <scope>NUCLEOTIDE SEQUENCE [LARGE SCALE GENOMIC DNA]</scope>
    <source>
        <strain evidence="2 3">DSM 102189</strain>
    </source>
</reference>
<dbReference type="Proteomes" id="UP000538147">
    <property type="component" value="Unassembled WGS sequence"/>
</dbReference>
<evidence type="ECO:0000313" key="2">
    <source>
        <dbReference type="EMBL" id="MBB6226119.1"/>
    </source>
</evidence>
<sequence length="484" mass="52070">MRIGEMLAAAGLVTPAAVEVALAHQREHGGRLGDSLVATGAISPSGLSRFMDGIPREPLSIADTKIEEKSLLELLLKTMASTPADTIAALSSALKLAPKIIADLIDLGVRGQLIGMLGGLTVMRHELTEAGKRRAAEAMSRSSYVGPAPVSLETYIHWIDRQKVTNETIDPASMRAAFAGLQVPEAFVSQIGPAARGGRAILMYGPPGNGKTSVAQRLERVFRQVIYIPHAVSIDGQIMQLFDPDVHKPVEVTNSGSASALMRDEPDARFVACRRPFIITGGELTLEMLDLKHEPNANFYTAPLHVKAAGGCMLIDDFGRQIVSPTALLNRWIVPLENHVDYLKLHTGKSVRIPFEAIVIFSTNLSPSDLMDPAFLRRIPYKLEVAAPPRATWVTIFEGVAKTLGFPDAPPRTEVEALADALTETHRLPLAAFQPRFLLEQLVTACQFEDRPLALHADLLDHAIGNLTVGNSGSGGSTGTMASV</sequence>
<organism evidence="2 3">
    <name type="scientific">Polymorphobacter multimanifer</name>
    <dbReference type="NCBI Taxonomy" id="1070431"/>
    <lineage>
        <taxon>Bacteria</taxon>
        <taxon>Pseudomonadati</taxon>
        <taxon>Pseudomonadota</taxon>
        <taxon>Alphaproteobacteria</taxon>
        <taxon>Sphingomonadales</taxon>
        <taxon>Sphingosinicellaceae</taxon>
        <taxon>Polymorphobacter</taxon>
    </lineage>
</organism>
<dbReference type="AlphaFoldDB" id="A0A841KZX5"/>
<dbReference type="InterPro" id="IPR027417">
    <property type="entry name" value="P-loop_NTPase"/>
</dbReference>
<dbReference type="RefSeq" id="WP_184194235.1">
    <property type="nucleotide sequence ID" value="NZ_JACIIV010000002.1"/>
</dbReference>
<accession>A0A841KZX5</accession>
<dbReference type="SUPFAM" id="SSF52540">
    <property type="entry name" value="P-loop containing nucleoside triphosphate hydrolases"/>
    <property type="match status" value="2"/>
</dbReference>
<feature type="domain" description="Magnesium chelatase ChlI-like catalytic" evidence="1">
    <location>
        <begin position="194"/>
        <end position="222"/>
    </location>
</feature>
<gene>
    <name evidence="2" type="ORF">FHS79_000272</name>
</gene>
<dbReference type="Gene3D" id="3.40.50.300">
    <property type="entry name" value="P-loop containing nucleotide triphosphate hydrolases"/>
    <property type="match status" value="1"/>
</dbReference>